<keyword evidence="2" id="KW-1185">Reference proteome</keyword>
<evidence type="ECO:0000313" key="1">
    <source>
        <dbReference type="EMBL" id="KAF7291988.1"/>
    </source>
</evidence>
<dbReference type="EMBL" id="JACAZF010000012">
    <property type="protein sequence ID" value="KAF7291988.1"/>
    <property type="molecule type" value="Genomic_DNA"/>
</dbReference>
<name>A0A8H6S3F6_9AGAR</name>
<organism evidence="1 2">
    <name type="scientific">Mycena indigotica</name>
    <dbReference type="NCBI Taxonomy" id="2126181"/>
    <lineage>
        <taxon>Eukaryota</taxon>
        <taxon>Fungi</taxon>
        <taxon>Dikarya</taxon>
        <taxon>Basidiomycota</taxon>
        <taxon>Agaricomycotina</taxon>
        <taxon>Agaricomycetes</taxon>
        <taxon>Agaricomycetidae</taxon>
        <taxon>Agaricales</taxon>
        <taxon>Marasmiineae</taxon>
        <taxon>Mycenaceae</taxon>
        <taxon>Mycena</taxon>
    </lineage>
</organism>
<dbReference type="GeneID" id="59351263"/>
<sequence>MTAALVCPPPIDHLRGPMLPSPLEEDNFEGCFAIARVNGAIRLVQISSATPASALTTLDVKIFRHEFIHIFRFLEFRTVHPADLQIVERIPARAVALDEDDGGDSVSLARDVLARLSRLTKGGSFGGSSRPTTGAYGHARYPSVGIASPPVYSRRVAYARPTTRLG</sequence>
<gene>
    <name evidence="1" type="ORF">MIND_01224500</name>
</gene>
<dbReference type="OrthoDB" id="3231772at2759"/>
<accession>A0A8H6S3F6</accession>
<proteinExistence type="predicted"/>
<dbReference type="AlphaFoldDB" id="A0A8H6S3F6"/>
<protein>
    <submittedName>
        <fullName evidence="1">Uncharacterized protein</fullName>
    </submittedName>
</protein>
<comment type="caution">
    <text evidence="1">The sequence shown here is derived from an EMBL/GenBank/DDBJ whole genome shotgun (WGS) entry which is preliminary data.</text>
</comment>
<dbReference type="RefSeq" id="XP_037214715.1">
    <property type="nucleotide sequence ID" value="XM_037368747.1"/>
</dbReference>
<dbReference type="Proteomes" id="UP000636479">
    <property type="component" value="Unassembled WGS sequence"/>
</dbReference>
<evidence type="ECO:0000313" key="2">
    <source>
        <dbReference type="Proteomes" id="UP000636479"/>
    </source>
</evidence>
<reference evidence="1" key="1">
    <citation type="submission" date="2020-05" db="EMBL/GenBank/DDBJ databases">
        <title>Mycena genomes resolve the evolution of fungal bioluminescence.</title>
        <authorList>
            <person name="Tsai I.J."/>
        </authorList>
    </citation>
    <scope>NUCLEOTIDE SEQUENCE</scope>
    <source>
        <strain evidence="1">171206Taipei</strain>
    </source>
</reference>